<dbReference type="Pfam" id="PF09837">
    <property type="entry name" value="DUF2064"/>
    <property type="match status" value="1"/>
</dbReference>
<dbReference type="Gene3D" id="3.90.550.10">
    <property type="entry name" value="Spore Coat Polysaccharide Biosynthesis Protein SpsA, Chain A"/>
    <property type="match status" value="1"/>
</dbReference>
<comment type="caution">
    <text evidence="1">The sequence shown here is derived from an EMBL/GenBank/DDBJ whole genome shotgun (WGS) entry which is preliminary data.</text>
</comment>
<dbReference type="InterPro" id="IPR029044">
    <property type="entry name" value="Nucleotide-diphossugar_trans"/>
</dbReference>
<reference evidence="1 2" key="1">
    <citation type="submission" date="2019-08" db="EMBL/GenBank/DDBJ databases">
        <title>Deep-cultivation of Planctomycetes and their phenomic and genomic characterization uncovers novel biology.</title>
        <authorList>
            <person name="Wiegand S."/>
            <person name="Jogler M."/>
            <person name="Boedeker C."/>
            <person name="Pinto D."/>
            <person name="Vollmers J."/>
            <person name="Rivas-Marin E."/>
            <person name="Kohn T."/>
            <person name="Peeters S.H."/>
            <person name="Heuer A."/>
            <person name="Rast P."/>
            <person name="Oberbeckmann S."/>
            <person name="Bunk B."/>
            <person name="Jeske O."/>
            <person name="Meyerdierks A."/>
            <person name="Storesund J.E."/>
            <person name="Kallscheuer N."/>
            <person name="Luecker S."/>
            <person name="Lage O.M."/>
            <person name="Pohl T."/>
            <person name="Merkel B.J."/>
            <person name="Hornburger P."/>
            <person name="Mueller R.-W."/>
            <person name="Bruemmer F."/>
            <person name="Labrenz M."/>
            <person name="Spormann A.M."/>
            <person name="Op Den Camp H."/>
            <person name="Overmann J."/>
            <person name="Amann R."/>
            <person name="Jetten M.S.M."/>
            <person name="Mascher T."/>
            <person name="Medema M.H."/>
            <person name="Devos D.P."/>
            <person name="Kaster A.-K."/>
            <person name="Ovreas L."/>
            <person name="Rohde M."/>
            <person name="Galperin M.Y."/>
            <person name="Jogler C."/>
        </authorList>
    </citation>
    <scope>NUCLEOTIDE SEQUENCE [LARGE SCALE GENOMIC DNA]</scope>
    <source>
        <strain evidence="1 2">LF1</strain>
    </source>
</reference>
<name>A0A5B1CLT5_9BACT</name>
<proteinExistence type="predicted"/>
<evidence type="ECO:0000313" key="2">
    <source>
        <dbReference type="Proteomes" id="UP000322699"/>
    </source>
</evidence>
<dbReference type="RefSeq" id="WP_084422360.1">
    <property type="nucleotide sequence ID" value="NZ_VRLW01000001.1"/>
</dbReference>
<keyword evidence="2" id="KW-1185">Reference proteome</keyword>
<dbReference type="AlphaFoldDB" id="A0A5B1CLT5"/>
<evidence type="ECO:0008006" key="3">
    <source>
        <dbReference type="Google" id="ProtNLM"/>
    </source>
</evidence>
<dbReference type="EMBL" id="VRLW01000001">
    <property type="protein sequence ID" value="KAA1260303.1"/>
    <property type="molecule type" value="Genomic_DNA"/>
</dbReference>
<evidence type="ECO:0000313" key="1">
    <source>
        <dbReference type="EMBL" id="KAA1260303.1"/>
    </source>
</evidence>
<dbReference type="OrthoDB" id="9810303at2"/>
<dbReference type="NCBIfam" id="TIGR04282">
    <property type="entry name" value="glyco_like_cofC"/>
    <property type="match status" value="1"/>
</dbReference>
<gene>
    <name evidence="1" type="ORF">LF1_28420</name>
</gene>
<dbReference type="PANTHER" id="PTHR36529">
    <property type="entry name" value="SLL1095 PROTEIN"/>
    <property type="match status" value="1"/>
</dbReference>
<dbReference type="InterPro" id="IPR018641">
    <property type="entry name" value="Trfase_1_rSAM/seldom-assoc"/>
</dbReference>
<sequence length="272" mass="30606">MMSLTDNKQKRKQTEHSSVLGVMAKFWQPGRVKTRLGSTIGMERSAQLHQLFVGHLLSEMTGDESGKRGWHTQWVSSPSDCLEVSRQQISLWNLEQNEQCVDVVDQGEGDLGDRMYRWFDRQLGADDLAAHEPPKREAIFQKAILIGADCPLICRSDITLALEKLRHSDAVLGPAADGGYYLIGFRAPLNPQTKRVFSEIAWSQDDVFDVTCQRIKEVGMTVSFLPTQEDVDTEVELNRLRTSLAENFPTSAASVKRLSESIDQVLKTEHES</sequence>
<protein>
    <recommendedName>
        <fullName evidence="3">2-phospho-L-lactate guanylyltransferase</fullName>
    </recommendedName>
</protein>
<dbReference type="Proteomes" id="UP000322699">
    <property type="component" value="Unassembled WGS sequence"/>
</dbReference>
<accession>A0A5B1CLT5</accession>
<organism evidence="1 2">
    <name type="scientific">Rubripirellula obstinata</name>
    <dbReference type="NCBI Taxonomy" id="406547"/>
    <lineage>
        <taxon>Bacteria</taxon>
        <taxon>Pseudomonadati</taxon>
        <taxon>Planctomycetota</taxon>
        <taxon>Planctomycetia</taxon>
        <taxon>Pirellulales</taxon>
        <taxon>Pirellulaceae</taxon>
        <taxon>Rubripirellula</taxon>
    </lineage>
</organism>
<dbReference type="PANTHER" id="PTHR36529:SF1">
    <property type="entry name" value="GLYCOSYLTRANSFERASE"/>
    <property type="match status" value="1"/>
</dbReference>
<dbReference type="SUPFAM" id="SSF53448">
    <property type="entry name" value="Nucleotide-diphospho-sugar transferases"/>
    <property type="match status" value="1"/>
</dbReference>